<evidence type="ECO:0000256" key="2">
    <source>
        <dbReference type="ARBA" id="ARBA00022679"/>
    </source>
</evidence>
<dbReference type="InterPro" id="IPR004166">
    <property type="entry name" value="a-kinase_dom"/>
</dbReference>
<dbReference type="SUPFAM" id="SSF68906">
    <property type="entry name" value="SAP domain"/>
    <property type="match status" value="1"/>
</dbReference>
<name>A0A812MR97_9DINO</name>
<dbReference type="PANTHER" id="PTHR45992">
    <property type="entry name" value="EUKARYOTIC ELONGATION FACTOR 2 KINASE-RELATED"/>
    <property type="match status" value="1"/>
</dbReference>
<dbReference type="PANTHER" id="PTHR45992:SF11">
    <property type="entry name" value="ALPHA-TYPE PROTEIN KINASE DOMAIN-CONTAINING PROTEIN"/>
    <property type="match status" value="1"/>
</dbReference>
<sequence length="348" mass="39622">MSEVHDPQKCRHCQGSGQVLQPLPQMNNMMLKMMCCQCGGAGFTVVCTSCLGKGTTGKMLNFEFMNFSFPVPEKCSACNGWGKLAAARHTPVKRKRVDDMTALEMKEELRRMRRKVTGTKAELRERLQHVFETNDRGWATRCVPKVSAGQYLESGTFRDVFVMTFTKGPRKNLKGVYKVFKDPTAENLIREDLQAVAEAGRIIEAFNEYNNEHCRQRGQPARRRVYLNQPEVWECGERKVLVEPLIDGTYAKFNSNSGWVNEGYNMMQALSHFSFHFSNGQHLLCDLQGGGYDTHYVLTDPAVLSVNKDFGVTDGGFPMMRNFFAHHVCNEYCDAAWLRLKRPRVCVQ</sequence>
<dbReference type="PROSITE" id="PS51158">
    <property type="entry name" value="ALPHA_KINASE"/>
    <property type="match status" value="1"/>
</dbReference>
<evidence type="ECO:0000256" key="1">
    <source>
        <dbReference type="ARBA" id="ARBA00022527"/>
    </source>
</evidence>
<keyword evidence="2" id="KW-0808">Transferase</keyword>
<keyword evidence="4" id="KW-0418">Kinase</keyword>
<accession>A0A812MR97</accession>
<dbReference type="Pfam" id="PF02816">
    <property type="entry name" value="Alpha_kinase"/>
    <property type="match status" value="1"/>
</dbReference>
<dbReference type="AlphaFoldDB" id="A0A812MR97"/>
<keyword evidence="3" id="KW-0547">Nucleotide-binding</keyword>
<feature type="domain" description="Alpha-type protein kinase" evidence="6">
    <location>
        <begin position="130"/>
        <end position="343"/>
    </location>
</feature>
<protein>
    <submittedName>
        <fullName evidence="7">Ak1 protein</fullName>
    </submittedName>
</protein>
<evidence type="ECO:0000259" key="6">
    <source>
        <dbReference type="PROSITE" id="PS51158"/>
    </source>
</evidence>
<dbReference type="GO" id="GO:0005524">
    <property type="term" value="F:ATP binding"/>
    <property type="evidence" value="ECO:0007669"/>
    <property type="project" value="UniProtKB-KW"/>
</dbReference>
<dbReference type="Gene3D" id="1.10.720.30">
    <property type="entry name" value="SAP domain"/>
    <property type="match status" value="1"/>
</dbReference>
<dbReference type="InterPro" id="IPR036361">
    <property type="entry name" value="SAP_dom_sf"/>
</dbReference>
<proteinExistence type="predicted"/>
<dbReference type="SMART" id="SM00811">
    <property type="entry name" value="Alpha_kinase"/>
    <property type="match status" value="1"/>
</dbReference>
<reference evidence="7" key="1">
    <citation type="submission" date="2021-02" db="EMBL/GenBank/DDBJ databases">
        <authorList>
            <person name="Dougan E. K."/>
            <person name="Rhodes N."/>
            <person name="Thang M."/>
            <person name="Chan C."/>
        </authorList>
    </citation>
    <scope>NUCLEOTIDE SEQUENCE</scope>
</reference>
<keyword evidence="8" id="KW-1185">Reference proteome</keyword>
<evidence type="ECO:0000313" key="7">
    <source>
        <dbReference type="EMBL" id="CAE7275185.1"/>
    </source>
</evidence>
<evidence type="ECO:0000256" key="4">
    <source>
        <dbReference type="ARBA" id="ARBA00022777"/>
    </source>
</evidence>
<evidence type="ECO:0000256" key="5">
    <source>
        <dbReference type="ARBA" id="ARBA00022840"/>
    </source>
</evidence>
<keyword evidence="1" id="KW-0723">Serine/threonine-protein kinase</keyword>
<gene>
    <name evidence="7" type="primary">ak1</name>
    <name evidence="7" type="ORF">SNAT2548_LOCUS14599</name>
</gene>
<dbReference type="Pfam" id="PF02037">
    <property type="entry name" value="SAP"/>
    <property type="match status" value="1"/>
</dbReference>
<dbReference type="Gene3D" id="3.20.200.10">
    <property type="entry name" value="MHCK/EF2 kinase"/>
    <property type="match status" value="1"/>
</dbReference>
<dbReference type="SMART" id="SM00513">
    <property type="entry name" value="SAP"/>
    <property type="match status" value="1"/>
</dbReference>
<dbReference type="InterPro" id="IPR003034">
    <property type="entry name" value="SAP_dom"/>
</dbReference>
<dbReference type="InterPro" id="IPR011009">
    <property type="entry name" value="Kinase-like_dom_sf"/>
</dbReference>
<dbReference type="SUPFAM" id="SSF56112">
    <property type="entry name" value="Protein kinase-like (PK-like)"/>
    <property type="match status" value="1"/>
</dbReference>
<dbReference type="GO" id="GO:0004674">
    <property type="term" value="F:protein serine/threonine kinase activity"/>
    <property type="evidence" value="ECO:0007669"/>
    <property type="project" value="UniProtKB-KW"/>
</dbReference>
<evidence type="ECO:0000256" key="3">
    <source>
        <dbReference type="ARBA" id="ARBA00022741"/>
    </source>
</evidence>
<dbReference type="OrthoDB" id="431843at2759"/>
<dbReference type="InterPro" id="IPR036410">
    <property type="entry name" value="HSP_DnaJ_Cys-rich_dom_sf"/>
</dbReference>
<organism evidence="7 8">
    <name type="scientific">Symbiodinium natans</name>
    <dbReference type="NCBI Taxonomy" id="878477"/>
    <lineage>
        <taxon>Eukaryota</taxon>
        <taxon>Sar</taxon>
        <taxon>Alveolata</taxon>
        <taxon>Dinophyceae</taxon>
        <taxon>Suessiales</taxon>
        <taxon>Symbiodiniaceae</taxon>
        <taxon>Symbiodinium</taxon>
    </lineage>
</organism>
<keyword evidence="5" id="KW-0067">ATP-binding</keyword>
<dbReference type="Proteomes" id="UP000604046">
    <property type="component" value="Unassembled WGS sequence"/>
</dbReference>
<dbReference type="SUPFAM" id="SSF57938">
    <property type="entry name" value="DnaJ/Hsp40 cysteine-rich domain"/>
    <property type="match status" value="1"/>
</dbReference>
<comment type="caution">
    <text evidence="7">The sequence shown here is derived from an EMBL/GenBank/DDBJ whole genome shotgun (WGS) entry which is preliminary data.</text>
</comment>
<dbReference type="EMBL" id="CAJNDS010001735">
    <property type="protein sequence ID" value="CAE7275185.1"/>
    <property type="molecule type" value="Genomic_DNA"/>
</dbReference>
<dbReference type="InterPro" id="IPR051852">
    <property type="entry name" value="Alpha-type_PK"/>
</dbReference>
<evidence type="ECO:0000313" key="8">
    <source>
        <dbReference type="Proteomes" id="UP000604046"/>
    </source>
</evidence>